<dbReference type="CDD" id="cd00833">
    <property type="entry name" value="PKS"/>
    <property type="match status" value="1"/>
</dbReference>
<dbReference type="Gene3D" id="3.40.366.10">
    <property type="entry name" value="Malonyl-Coenzyme A Acyl Carrier Protein, domain 2"/>
    <property type="match status" value="1"/>
</dbReference>
<protein>
    <submittedName>
        <fullName evidence="5">Type I polyketide synthase</fullName>
    </submittedName>
</protein>
<dbReference type="PANTHER" id="PTHR43775:SF51">
    <property type="entry name" value="INACTIVE PHENOLPHTHIOCEROL SYNTHESIS POLYKETIDE SYNTHASE TYPE I PKS1-RELATED"/>
    <property type="match status" value="1"/>
</dbReference>
<keyword evidence="2" id="KW-0012">Acyltransferase</keyword>
<feature type="region of interest" description="Disordered" evidence="3">
    <location>
        <begin position="1"/>
        <end position="21"/>
    </location>
</feature>
<name>A0A5S4FHZ3_9ACTN</name>
<keyword evidence="1" id="KW-0808">Transferase</keyword>
<evidence type="ECO:0000256" key="2">
    <source>
        <dbReference type="ARBA" id="ARBA00023315"/>
    </source>
</evidence>
<evidence type="ECO:0000256" key="3">
    <source>
        <dbReference type="SAM" id="MobiDB-lite"/>
    </source>
</evidence>
<evidence type="ECO:0000259" key="4">
    <source>
        <dbReference type="PROSITE" id="PS52004"/>
    </source>
</evidence>
<dbReference type="GO" id="GO:0004312">
    <property type="term" value="F:fatty acid synthase activity"/>
    <property type="evidence" value="ECO:0007669"/>
    <property type="project" value="TreeGrafter"/>
</dbReference>
<dbReference type="EMBL" id="VCKX01000648">
    <property type="protein sequence ID" value="TMR08648.1"/>
    <property type="molecule type" value="Genomic_DNA"/>
</dbReference>
<dbReference type="RefSeq" id="WP_138699062.1">
    <property type="nucleotide sequence ID" value="NZ_VCKX01000648.1"/>
</dbReference>
<dbReference type="InterPro" id="IPR016039">
    <property type="entry name" value="Thiolase-like"/>
</dbReference>
<evidence type="ECO:0000313" key="6">
    <source>
        <dbReference type="Proteomes" id="UP000306628"/>
    </source>
</evidence>
<dbReference type="OrthoDB" id="4537517at2"/>
<dbReference type="Pfam" id="PF00698">
    <property type="entry name" value="Acyl_transf_1"/>
    <property type="match status" value="1"/>
</dbReference>
<reference evidence="5 6" key="1">
    <citation type="submission" date="2019-05" db="EMBL/GenBank/DDBJ databases">
        <title>Draft genome sequence of Nonomuraea zeae DSM 100528.</title>
        <authorList>
            <person name="Saricaoglu S."/>
            <person name="Isik K."/>
        </authorList>
    </citation>
    <scope>NUCLEOTIDE SEQUENCE [LARGE SCALE GENOMIC DNA]</scope>
    <source>
        <strain evidence="5 6">DSM 100528</strain>
    </source>
</reference>
<dbReference type="InterPro" id="IPR014043">
    <property type="entry name" value="Acyl_transferase_dom"/>
</dbReference>
<feature type="domain" description="Ketosynthase family 3 (KS3)" evidence="4">
    <location>
        <begin position="1"/>
        <end position="164"/>
    </location>
</feature>
<dbReference type="SMART" id="SM00825">
    <property type="entry name" value="PKS_KS"/>
    <property type="match status" value="1"/>
</dbReference>
<dbReference type="InterPro" id="IPR016036">
    <property type="entry name" value="Malonyl_transacylase_ACP-bd"/>
</dbReference>
<feature type="non-terminal residue" evidence="5">
    <location>
        <position position="584"/>
    </location>
</feature>
<dbReference type="InterPro" id="IPR016035">
    <property type="entry name" value="Acyl_Trfase/lysoPLipase"/>
</dbReference>
<dbReference type="InterPro" id="IPR032821">
    <property type="entry name" value="PKS_assoc"/>
</dbReference>
<feature type="non-terminal residue" evidence="5">
    <location>
        <position position="1"/>
    </location>
</feature>
<dbReference type="PANTHER" id="PTHR43775">
    <property type="entry name" value="FATTY ACID SYNTHASE"/>
    <property type="match status" value="1"/>
</dbReference>
<dbReference type="Pfam" id="PF16197">
    <property type="entry name" value="KAsynt_C_assoc"/>
    <property type="match status" value="1"/>
</dbReference>
<dbReference type="PROSITE" id="PS52004">
    <property type="entry name" value="KS3_2"/>
    <property type="match status" value="1"/>
</dbReference>
<comment type="caution">
    <text evidence="5">The sequence shown here is derived from an EMBL/GenBank/DDBJ whole genome shotgun (WGS) entry which is preliminary data.</text>
</comment>
<dbReference type="InterPro" id="IPR014031">
    <property type="entry name" value="Ketoacyl_synth_C"/>
</dbReference>
<feature type="compositionally biased region" description="Polar residues" evidence="3">
    <location>
        <begin position="1"/>
        <end position="15"/>
    </location>
</feature>
<dbReference type="AlphaFoldDB" id="A0A5S4FHZ3"/>
<sequence>RGSAVNQDGASNGLTAPNGPAQQRVIRQALANARLTPADVDAVEAHGTGTTLGDPIEAQALLATYGQNRETPLWLGSIKSNIGHTQAAAGVAGIIKMVQAMRHGLLPKTLHVDAPSRHVDWEAGAVSLLTEPVSWPELGEDRPRRSAVSSFGISGTNAHVILEAVAPAEVEPAVADGPIPWVLSGRTERALRDQAARLAEHLAEHPELDAVRVGHALANARTHFSHRATVIGHSREELLDRVSALAAGQATGNLVSGVATGEGKIAFLLTGQGSQQAGMGSDLYRTQPVFAEALDEVCAVLDPHLERPLKDVMFTDADALNDTRYTQPAIFAFQIALHRLLAHHGITADYYAGHSLGEITATHLAGILTLEDAARLVTTRAALMATLPPDGAMTAVTITEEELQPYLTPEVSVAAVNSPTSLVISGRKDAVQALTATLAEAGRKTRPLKVQHGFHSPQMEPVAGLLAEALDGFDYRPPSIPVVCNLTGRLADGDDLRTAAYWTRHLLQPVRFADTLATLSGLGVTTFLELGPDATLTPLASGRHGQAIPTRTHRKPEATTFVTALAQLHTHGRAVTWRFPTTHP</sequence>
<organism evidence="5 6">
    <name type="scientific">Nonomuraea zeae</name>
    <dbReference type="NCBI Taxonomy" id="1642303"/>
    <lineage>
        <taxon>Bacteria</taxon>
        <taxon>Bacillati</taxon>
        <taxon>Actinomycetota</taxon>
        <taxon>Actinomycetes</taxon>
        <taxon>Streptosporangiales</taxon>
        <taxon>Streptosporangiaceae</taxon>
        <taxon>Nonomuraea</taxon>
    </lineage>
</organism>
<gene>
    <name evidence="5" type="ORF">ETD85_62095</name>
</gene>
<dbReference type="SUPFAM" id="SSF52151">
    <property type="entry name" value="FabD/lysophospholipase-like"/>
    <property type="match status" value="1"/>
</dbReference>
<dbReference type="SUPFAM" id="SSF55048">
    <property type="entry name" value="Probable ACP-binding domain of malonyl-CoA ACP transacylase"/>
    <property type="match status" value="1"/>
</dbReference>
<dbReference type="Proteomes" id="UP000306628">
    <property type="component" value="Unassembled WGS sequence"/>
</dbReference>
<dbReference type="InterPro" id="IPR050091">
    <property type="entry name" value="PKS_NRPS_Biosynth_Enz"/>
</dbReference>
<keyword evidence="6" id="KW-1185">Reference proteome</keyword>
<dbReference type="InterPro" id="IPR020841">
    <property type="entry name" value="PKS_Beta-ketoAc_synthase_dom"/>
</dbReference>
<evidence type="ECO:0000256" key="1">
    <source>
        <dbReference type="ARBA" id="ARBA00022679"/>
    </source>
</evidence>
<proteinExistence type="predicted"/>
<dbReference type="GO" id="GO:0006633">
    <property type="term" value="P:fatty acid biosynthetic process"/>
    <property type="evidence" value="ECO:0007669"/>
    <property type="project" value="TreeGrafter"/>
</dbReference>
<accession>A0A5S4FHZ3</accession>
<dbReference type="Pfam" id="PF02801">
    <property type="entry name" value="Ketoacyl-synt_C"/>
    <property type="match status" value="1"/>
</dbReference>
<dbReference type="Gene3D" id="3.30.70.3290">
    <property type="match status" value="1"/>
</dbReference>
<dbReference type="SMART" id="SM00827">
    <property type="entry name" value="PKS_AT"/>
    <property type="match status" value="1"/>
</dbReference>
<dbReference type="SUPFAM" id="SSF53901">
    <property type="entry name" value="Thiolase-like"/>
    <property type="match status" value="1"/>
</dbReference>
<dbReference type="Gene3D" id="3.40.47.10">
    <property type="match status" value="1"/>
</dbReference>
<dbReference type="InterPro" id="IPR001227">
    <property type="entry name" value="Ac_transferase_dom_sf"/>
</dbReference>
<evidence type="ECO:0000313" key="5">
    <source>
        <dbReference type="EMBL" id="TMR08648.1"/>
    </source>
</evidence>